<sequence>MEFGLIGKGKRPGPQDATIRQDVGSRSVHCPDPAPELPGPGRAIGFGEASACSVWKWGLGSVVLPWACAGTAELGGLPRPLKCEGVDEKGTHRSHAGGTVGVFNPGARARNRAQYKMESREVVPPFFLEFGADGVTTVRLLRARGGGALPDPLEEEPRPEALNLDLGIRGWAHEGGPTTLKLVLDSGVPLIIPYMDI</sequence>
<dbReference type="EMBL" id="JANPWB010000002">
    <property type="protein sequence ID" value="KAJ1210054.1"/>
    <property type="molecule type" value="Genomic_DNA"/>
</dbReference>
<organism evidence="2 3">
    <name type="scientific">Pleurodeles waltl</name>
    <name type="common">Iberian ribbed newt</name>
    <dbReference type="NCBI Taxonomy" id="8319"/>
    <lineage>
        <taxon>Eukaryota</taxon>
        <taxon>Metazoa</taxon>
        <taxon>Chordata</taxon>
        <taxon>Craniata</taxon>
        <taxon>Vertebrata</taxon>
        <taxon>Euteleostomi</taxon>
        <taxon>Amphibia</taxon>
        <taxon>Batrachia</taxon>
        <taxon>Caudata</taxon>
        <taxon>Salamandroidea</taxon>
        <taxon>Salamandridae</taxon>
        <taxon>Pleurodelinae</taxon>
        <taxon>Pleurodeles</taxon>
    </lineage>
</organism>
<feature type="region of interest" description="Disordered" evidence="1">
    <location>
        <begin position="1"/>
        <end position="28"/>
    </location>
</feature>
<name>A0AAV7WDC1_PLEWA</name>
<keyword evidence="3" id="KW-1185">Reference proteome</keyword>
<dbReference type="Proteomes" id="UP001066276">
    <property type="component" value="Chromosome 1_2"/>
</dbReference>
<evidence type="ECO:0000313" key="3">
    <source>
        <dbReference type="Proteomes" id="UP001066276"/>
    </source>
</evidence>
<accession>A0AAV7WDC1</accession>
<comment type="caution">
    <text evidence="2">The sequence shown here is derived from an EMBL/GenBank/DDBJ whole genome shotgun (WGS) entry which is preliminary data.</text>
</comment>
<proteinExistence type="predicted"/>
<protein>
    <submittedName>
        <fullName evidence="2">Uncharacterized protein</fullName>
    </submittedName>
</protein>
<dbReference type="AlphaFoldDB" id="A0AAV7WDC1"/>
<evidence type="ECO:0000256" key="1">
    <source>
        <dbReference type="SAM" id="MobiDB-lite"/>
    </source>
</evidence>
<gene>
    <name evidence="2" type="ORF">NDU88_005422</name>
</gene>
<reference evidence="2" key="1">
    <citation type="journal article" date="2022" name="bioRxiv">
        <title>Sequencing and chromosome-scale assembly of the giantPleurodeles waltlgenome.</title>
        <authorList>
            <person name="Brown T."/>
            <person name="Elewa A."/>
            <person name="Iarovenko S."/>
            <person name="Subramanian E."/>
            <person name="Araus A.J."/>
            <person name="Petzold A."/>
            <person name="Susuki M."/>
            <person name="Suzuki K.-i.T."/>
            <person name="Hayashi T."/>
            <person name="Toyoda A."/>
            <person name="Oliveira C."/>
            <person name="Osipova E."/>
            <person name="Leigh N.D."/>
            <person name="Simon A."/>
            <person name="Yun M.H."/>
        </authorList>
    </citation>
    <scope>NUCLEOTIDE SEQUENCE</scope>
    <source>
        <strain evidence="2">20211129_DDA</strain>
        <tissue evidence="2">Liver</tissue>
    </source>
</reference>
<evidence type="ECO:0000313" key="2">
    <source>
        <dbReference type="EMBL" id="KAJ1210054.1"/>
    </source>
</evidence>